<dbReference type="PANTHER" id="PTHR10073">
    <property type="entry name" value="DNA MISMATCH REPAIR PROTEIN MLH, PMS, MUTL"/>
    <property type="match status" value="1"/>
</dbReference>
<dbReference type="FunFam" id="3.30.565.10:FF:000014">
    <property type="entry name" value="Mismatch repair endonuclease pms1, putative"/>
    <property type="match status" value="1"/>
</dbReference>
<dbReference type="PROSITE" id="PS00058">
    <property type="entry name" value="DNA_MISMATCH_REPAIR_1"/>
    <property type="match status" value="1"/>
</dbReference>
<feature type="domain" description="MutL C-terminal dimerisation" evidence="4">
    <location>
        <begin position="611"/>
        <end position="757"/>
    </location>
</feature>
<evidence type="ECO:0000256" key="3">
    <source>
        <dbReference type="SAM" id="MobiDB-lite"/>
    </source>
</evidence>
<dbReference type="GO" id="GO:0032389">
    <property type="term" value="C:MutLalpha complex"/>
    <property type="evidence" value="ECO:0007669"/>
    <property type="project" value="TreeGrafter"/>
</dbReference>
<dbReference type="InterPro" id="IPR014762">
    <property type="entry name" value="DNA_mismatch_repair_CS"/>
</dbReference>
<name>A0A8T1VF83_9STRA</name>
<organism evidence="6 7">
    <name type="scientific">Phytophthora pseudosyringae</name>
    <dbReference type="NCBI Taxonomy" id="221518"/>
    <lineage>
        <taxon>Eukaryota</taxon>
        <taxon>Sar</taxon>
        <taxon>Stramenopiles</taxon>
        <taxon>Oomycota</taxon>
        <taxon>Peronosporomycetes</taxon>
        <taxon>Peronosporales</taxon>
        <taxon>Peronosporaceae</taxon>
        <taxon>Phytophthora</taxon>
    </lineage>
</organism>
<dbReference type="Pfam" id="PF13589">
    <property type="entry name" value="HATPase_c_3"/>
    <property type="match status" value="1"/>
</dbReference>
<keyword evidence="7" id="KW-1185">Reference proteome</keyword>
<dbReference type="CDD" id="cd03484">
    <property type="entry name" value="MutL_Trans_hPMS_2_like"/>
    <property type="match status" value="1"/>
</dbReference>
<feature type="compositionally biased region" description="Polar residues" evidence="3">
    <location>
        <begin position="436"/>
        <end position="447"/>
    </location>
</feature>
<keyword evidence="6" id="KW-0547">Nucleotide-binding</keyword>
<evidence type="ECO:0000256" key="1">
    <source>
        <dbReference type="ARBA" id="ARBA00006082"/>
    </source>
</evidence>
<comment type="similarity">
    <text evidence="1">Belongs to the DNA mismatch repair MutL/HexB family.</text>
</comment>
<dbReference type="InterPro" id="IPR038973">
    <property type="entry name" value="MutL/Mlh/Pms-like"/>
</dbReference>
<dbReference type="InterPro" id="IPR014790">
    <property type="entry name" value="MutL_C"/>
</dbReference>
<keyword evidence="2" id="KW-0227">DNA damage</keyword>
<feature type="compositionally biased region" description="Basic and acidic residues" evidence="3">
    <location>
        <begin position="449"/>
        <end position="464"/>
    </location>
</feature>
<dbReference type="InterPro" id="IPR002099">
    <property type="entry name" value="MutL/Mlh/PMS"/>
</dbReference>
<keyword evidence="6" id="KW-0067">ATP-binding</keyword>
<dbReference type="Pfam" id="PF01119">
    <property type="entry name" value="DNA_mis_repair"/>
    <property type="match status" value="1"/>
</dbReference>
<evidence type="ECO:0000256" key="2">
    <source>
        <dbReference type="ARBA" id="ARBA00022763"/>
    </source>
</evidence>
<evidence type="ECO:0000259" key="5">
    <source>
        <dbReference type="SMART" id="SM01340"/>
    </source>
</evidence>
<feature type="compositionally biased region" description="Basic and acidic residues" evidence="3">
    <location>
        <begin position="482"/>
        <end position="496"/>
    </location>
</feature>
<accession>A0A8T1VF83</accession>
<evidence type="ECO:0000259" key="4">
    <source>
        <dbReference type="SMART" id="SM00853"/>
    </source>
</evidence>
<evidence type="ECO:0000313" key="6">
    <source>
        <dbReference type="EMBL" id="KAG7379957.1"/>
    </source>
</evidence>
<dbReference type="PANTHER" id="PTHR10073:SF52">
    <property type="entry name" value="MISMATCH REPAIR ENDONUCLEASE PMS2"/>
    <property type="match status" value="1"/>
</dbReference>
<dbReference type="CDD" id="cd16926">
    <property type="entry name" value="HATPase_MutL-MLH-PMS-like"/>
    <property type="match status" value="1"/>
</dbReference>
<gene>
    <name evidence="6" type="primary">PMS1</name>
    <name evidence="6" type="ORF">PHYPSEUDO_007901</name>
</gene>
<feature type="domain" description="DNA mismatch repair protein S5" evidence="5">
    <location>
        <begin position="226"/>
        <end position="382"/>
    </location>
</feature>
<dbReference type="AlphaFoldDB" id="A0A8T1VF83"/>
<dbReference type="SMART" id="SM01340">
    <property type="entry name" value="DNA_mis_repair"/>
    <property type="match status" value="1"/>
</dbReference>
<feature type="region of interest" description="Disordered" evidence="3">
    <location>
        <begin position="252"/>
        <end position="283"/>
    </location>
</feature>
<dbReference type="Pfam" id="PF08676">
    <property type="entry name" value="MutL_C"/>
    <property type="match status" value="1"/>
</dbReference>
<dbReference type="InterPro" id="IPR013507">
    <property type="entry name" value="DNA_mismatch_S5_2-like"/>
</dbReference>
<dbReference type="GO" id="GO:0140664">
    <property type="term" value="F:ATP-dependent DNA damage sensor activity"/>
    <property type="evidence" value="ECO:0007669"/>
    <property type="project" value="InterPro"/>
</dbReference>
<dbReference type="OrthoDB" id="10254304at2759"/>
<feature type="region of interest" description="Disordered" evidence="3">
    <location>
        <begin position="406"/>
        <end position="510"/>
    </location>
</feature>
<protein>
    <submittedName>
        <fullName evidence="6">ATP-binding mismatch repair protein</fullName>
    </submittedName>
</protein>
<dbReference type="Proteomes" id="UP000694044">
    <property type="component" value="Unassembled WGS sequence"/>
</dbReference>
<sequence length="800" mass="89594">MASVRPAPTSALHVLDRRDVQRICSGQSVVDLATAVKELVENALDAGATQIEVKLKEFGRDAFEVSDNGAGVAPENHASLARKHYTSKISSFEDIETVASFGFRGEALSSICELSKTFTVCTRTQNEAVGALLEYDASGALVKETKKARPVGTTVSVEELFKPLAVRYKDFQRNIKKHYAKLLKVLQAYAVSCANVKICVFNITGKNASRHVVLATQAHQTMGENIANVFGTKFFRTLLRVEFELKGSLENEEDVKGNASDNGDSDSEQNVSSMEIEDSLTGQGRKVEGYVSKVGAGVGRSDNDRQFFFINGRPFDLPKMAKTLNEVWRQYEMKQKPACVLNFHLPLSDYDVNVTPDKRETFVKHEAEIIDAFKTGLNKLYEPSRGTFTVQPLMTAFARAAKTELPAKTFSSPASQNDNTEQPERLPTMENRDESNAPTNATSQSELSQDDKAEPEQQEPKHVIVEILQPRFQRSESAADMPTDKPKEAEEPKVDSSPKSSTVSQLSSPEQILLDLRKSAKRQKLYSPMPSQSTSSMSEEYVWSFDEMTKQRQQYFHEEVEYERKRKTCRLKVPKTCSASVDGNALEADNEVAATALQRVLKKEDFKRMEILGQFNLGFIIGKLDDDLFIIDQHASDEKFNYETLQQTTVMHQQPLVRPLMLELTAGEEMVILDHLDVFAKNGFTFLVDKDAPATKKVKLLSLPFTKHTQFGTEDIRELASLLMDAPLNPSTIRLPKVMAMFASRACRSSIMIGTALHKEEMQRIVRNLSGLDQPWNCPHGRPTLRHLVDLMHLEDSNND</sequence>
<comment type="caution">
    <text evidence="6">The sequence shown here is derived from an EMBL/GenBank/DDBJ whole genome shotgun (WGS) entry which is preliminary data.</text>
</comment>
<dbReference type="GO" id="GO:0006298">
    <property type="term" value="P:mismatch repair"/>
    <property type="evidence" value="ECO:0007669"/>
    <property type="project" value="InterPro"/>
</dbReference>
<dbReference type="GO" id="GO:0005524">
    <property type="term" value="F:ATP binding"/>
    <property type="evidence" value="ECO:0007669"/>
    <property type="project" value="UniProtKB-KW"/>
</dbReference>
<dbReference type="NCBIfam" id="TIGR00585">
    <property type="entry name" value="mutl"/>
    <property type="match status" value="1"/>
</dbReference>
<reference evidence="6" key="1">
    <citation type="submission" date="2021-02" db="EMBL/GenBank/DDBJ databases">
        <authorList>
            <person name="Palmer J.M."/>
        </authorList>
    </citation>
    <scope>NUCLEOTIDE SEQUENCE</scope>
    <source>
        <strain evidence="6">SCRP734</strain>
    </source>
</reference>
<dbReference type="GO" id="GO:0030983">
    <property type="term" value="F:mismatched DNA binding"/>
    <property type="evidence" value="ECO:0007669"/>
    <property type="project" value="InterPro"/>
</dbReference>
<dbReference type="FunFam" id="3.30.1370.100:FF:000001">
    <property type="entry name" value="Mismatch repair endonuclease pms1, putative"/>
    <property type="match status" value="1"/>
</dbReference>
<dbReference type="SMART" id="SM00853">
    <property type="entry name" value="MutL_C"/>
    <property type="match status" value="1"/>
</dbReference>
<dbReference type="GO" id="GO:0016887">
    <property type="term" value="F:ATP hydrolysis activity"/>
    <property type="evidence" value="ECO:0007669"/>
    <property type="project" value="InterPro"/>
</dbReference>
<feature type="compositionally biased region" description="Polar residues" evidence="3">
    <location>
        <begin position="497"/>
        <end position="510"/>
    </location>
</feature>
<proteinExistence type="inferred from homology"/>
<dbReference type="EMBL" id="JAGDFM010000319">
    <property type="protein sequence ID" value="KAG7379957.1"/>
    <property type="molecule type" value="Genomic_DNA"/>
</dbReference>
<feature type="compositionally biased region" description="Polar residues" evidence="3">
    <location>
        <begin position="409"/>
        <end position="420"/>
    </location>
</feature>
<evidence type="ECO:0000313" key="7">
    <source>
        <dbReference type="Proteomes" id="UP000694044"/>
    </source>
</evidence>